<evidence type="ECO:0000313" key="3">
    <source>
        <dbReference type="Proteomes" id="UP000567179"/>
    </source>
</evidence>
<keyword evidence="1" id="KW-0472">Membrane</keyword>
<name>A0A8H5ATP9_9AGAR</name>
<dbReference type="AlphaFoldDB" id="A0A8H5ATP9"/>
<feature type="transmembrane region" description="Helical" evidence="1">
    <location>
        <begin position="7"/>
        <end position="26"/>
    </location>
</feature>
<gene>
    <name evidence="2" type="ORF">D9619_010282</name>
</gene>
<keyword evidence="3" id="KW-1185">Reference proteome</keyword>
<reference evidence="2 3" key="1">
    <citation type="journal article" date="2020" name="ISME J.">
        <title>Uncovering the hidden diversity of litter-decomposition mechanisms in mushroom-forming fungi.</title>
        <authorList>
            <person name="Floudas D."/>
            <person name="Bentzer J."/>
            <person name="Ahren D."/>
            <person name="Johansson T."/>
            <person name="Persson P."/>
            <person name="Tunlid A."/>
        </authorList>
    </citation>
    <scope>NUCLEOTIDE SEQUENCE [LARGE SCALE GENOMIC DNA]</scope>
    <source>
        <strain evidence="2 3">CBS 101986</strain>
    </source>
</reference>
<dbReference type="Pfam" id="PF11927">
    <property type="entry name" value="HODM_asu-like"/>
    <property type="match status" value="1"/>
</dbReference>
<dbReference type="EMBL" id="JAACJJ010000058">
    <property type="protein sequence ID" value="KAF5310027.1"/>
    <property type="molecule type" value="Genomic_DNA"/>
</dbReference>
<sequence>MDDWSRLLAGFSLIAGLILAYLYYYGQSTGRQGKTLTDFFAVTGVAPPKPLPDFDVRTAKPRPYRPFRWAYHQTMALMPMDPDYWLELESTYHERIAQRLEIYRKNGKAVVDAMPGSELACQELMEMVIQYLCVRYPNSFSYDDVSGTFYNRILDTETPNVLEKTGVAALETVLENVPEDFPMMMKDEKGVYRLRCGITLSAIGWNMQQKMGKTMPEIHEPVPFYQEKLKSSIERYFSKLTCDKPIQRGSWGIEIGQPLYLQTTDPHWALRDKQDPALSVADLYLRVDWQTLRRLPHSRAIVFNYKALFTPVTQLRREPYIPRLVATVIKNAASEFLEYKAAFHTEHKLVPALEKWAKEQEDSGIVPRDWSVRTLDEHPFFPGWEELTRV</sequence>
<evidence type="ECO:0000256" key="1">
    <source>
        <dbReference type="SAM" id="Phobius"/>
    </source>
</evidence>
<evidence type="ECO:0000313" key="2">
    <source>
        <dbReference type="EMBL" id="KAF5310027.1"/>
    </source>
</evidence>
<proteinExistence type="predicted"/>
<comment type="caution">
    <text evidence="2">The sequence shown here is derived from an EMBL/GenBank/DDBJ whole genome shotgun (WGS) entry which is preliminary data.</text>
</comment>
<protein>
    <submittedName>
        <fullName evidence="2">Uncharacterized protein</fullName>
    </submittedName>
</protein>
<keyword evidence="1" id="KW-1133">Transmembrane helix</keyword>
<organism evidence="2 3">
    <name type="scientific">Psilocybe cf. subviscida</name>
    <dbReference type="NCBI Taxonomy" id="2480587"/>
    <lineage>
        <taxon>Eukaryota</taxon>
        <taxon>Fungi</taxon>
        <taxon>Dikarya</taxon>
        <taxon>Basidiomycota</taxon>
        <taxon>Agaricomycotina</taxon>
        <taxon>Agaricomycetes</taxon>
        <taxon>Agaricomycetidae</taxon>
        <taxon>Agaricales</taxon>
        <taxon>Agaricineae</taxon>
        <taxon>Strophariaceae</taxon>
        <taxon>Psilocybe</taxon>
    </lineage>
</organism>
<dbReference type="OrthoDB" id="5043642at2759"/>
<dbReference type="Proteomes" id="UP000567179">
    <property type="component" value="Unassembled WGS sequence"/>
</dbReference>
<dbReference type="InterPro" id="IPR021848">
    <property type="entry name" value="HODM_asu-like"/>
</dbReference>
<accession>A0A8H5ATP9</accession>
<keyword evidence="1" id="KW-0812">Transmembrane</keyword>